<dbReference type="PANTHER" id="PTHR33452">
    <property type="entry name" value="OXIDOREDUCTASE CATD-RELATED"/>
    <property type="match status" value="1"/>
</dbReference>
<dbReference type="AlphaFoldDB" id="A0A1G5SIL7"/>
<dbReference type="RefSeq" id="WP_245654813.1">
    <property type="nucleotide sequence ID" value="NZ_FMWO01000094.1"/>
</dbReference>
<name>A0A1G5SIL7_9PROT</name>
<keyword evidence="5 7" id="KW-1133">Transmembrane helix</keyword>
<evidence type="ECO:0000256" key="1">
    <source>
        <dbReference type="ARBA" id="ARBA00004651"/>
    </source>
</evidence>
<evidence type="ECO:0000256" key="6">
    <source>
        <dbReference type="ARBA" id="ARBA00023136"/>
    </source>
</evidence>
<evidence type="ECO:0000256" key="5">
    <source>
        <dbReference type="ARBA" id="ARBA00022989"/>
    </source>
</evidence>
<organism evidence="8 9">
    <name type="scientific">Nitrosomonas mobilis</name>
    <dbReference type="NCBI Taxonomy" id="51642"/>
    <lineage>
        <taxon>Bacteria</taxon>
        <taxon>Pseudomonadati</taxon>
        <taxon>Pseudomonadota</taxon>
        <taxon>Betaproteobacteria</taxon>
        <taxon>Nitrosomonadales</taxon>
        <taxon>Nitrosomonadaceae</taxon>
        <taxon>Nitrosomonas</taxon>
    </lineage>
</organism>
<evidence type="ECO:0000313" key="9">
    <source>
        <dbReference type="Proteomes" id="UP000198729"/>
    </source>
</evidence>
<reference evidence="8 9" key="1">
    <citation type="submission" date="2016-10" db="EMBL/GenBank/DDBJ databases">
        <authorList>
            <person name="de Groot N.N."/>
        </authorList>
    </citation>
    <scope>NUCLEOTIDE SEQUENCE [LARGE SCALE GENOMIC DNA]</scope>
    <source>
        <strain evidence="8">1</strain>
    </source>
</reference>
<evidence type="ECO:0000256" key="2">
    <source>
        <dbReference type="ARBA" id="ARBA00006679"/>
    </source>
</evidence>
<comment type="subcellular location">
    <subcellularLocation>
        <location evidence="1">Cell membrane</location>
        <topology evidence="1">Multi-pass membrane protein</topology>
    </subcellularLocation>
</comment>
<dbReference type="InterPro" id="IPR032808">
    <property type="entry name" value="DoxX"/>
</dbReference>
<sequence>MNDTLKSMFNGSDAFGKLVLRLTLGGFMLFHGAAKIFNPGSLEFIKGQLATFDLTPYLAYGVFLGEIVAPLLIILGIFTRFGGLLIVGNMLFALFLVHQDELLSLNAQGAWALELQGFFLLCGLTIVLLGSGKFAIKPD</sequence>
<evidence type="ECO:0000256" key="4">
    <source>
        <dbReference type="ARBA" id="ARBA00022692"/>
    </source>
</evidence>
<feature type="transmembrane region" description="Helical" evidence="7">
    <location>
        <begin position="118"/>
        <end position="136"/>
    </location>
</feature>
<feature type="transmembrane region" description="Helical" evidence="7">
    <location>
        <begin position="81"/>
        <end position="98"/>
    </location>
</feature>
<dbReference type="Pfam" id="PF07681">
    <property type="entry name" value="DoxX"/>
    <property type="match status" value="1"/>
</dbReference>
<dbReference type="PANTHER" id="PTHR33452:SF1">
    <property type="entry name" value="INNER MEMBRANE PROTEIN YPHA-RELATED"/>
    <property type="match status" value="1"/>
</dbReference>
<dbReference type="InterPro" id="IPR051907">
    <property type="entry name" value="DoxX-like_oxidoreductase"/>
</dbReference>
<comment type="similarity">
    <text evidence="2">Belongs to the DoxX family.</text>
</comment>
<accession>A0A1G5SIL7</accession>
<protein>
    <submittedName>
        <fullName evidence="8">DoxX family protein</fullName>
    </submittedName>
</protein>
<gene>
    <name evidence="8" type="ORF">NSMM_820027</name>
</gene>
<dbReference type="GO" id="GO:0005886">
    <property type="term" value="C:plasma membrane"/>
    <property type="evidence" value="ECO:0007669"/>
    <property type="project" value="UniProtKB-SubCell"/>
</dbReference>
<keyword evidence="3" id="KW-1003">Cell membrane</keyword>
<keyword evidence="9" id="KW-1185">Reference proteome</keyword>
<evidence type="ECO:0000313" key="8">
    <source>
        <dbReference type="EMBL" id="SCZ86932.1"/>
    </source>
</evidence>
<feature type="transmembrane region" description="Helical" evidence="7">
    <location>
        <begin position="18"/>
        <end position="37"/>
    </location>
</feature>
<dbReference type="STRING" id="51642.NSMM_820027"/>
<dbReference type="Proteomes" id="UP000198729">
    <property type="component" value="Unassembled WGS sequence"/>
</dbReference>
<keyword evidence="6 7" id="KW-0472">Membrane</keyword>
<evidence type="ECO:0000256" key="3">
    <source>
        <dbReference type="ARBA" id="ARBA00022475"/>
    </source>
</evidence>
<keyword evidence="4 7" id="KW-0812">Transmembrane</keyword>
<evidence type="ECO:0000256" key="7">
    <source>
        <dbReference type="SAM" id="Phobius"/>
    </source>
</evidence>
<proteinExistence type="inferred from homology"/>
<feature type="transmembrane region" description="Helical" evidence="7">
    <location>
        <begin position="57"/>
        <end position="74"/>
    </location>
</feature>
<dbReference type="EMBL" id="FMWO01000094">
    <property type="protein sequence ID" value="SCZ86932.1"/>
    <property type="molecule type" value="Genomic_DNA"/>
</dbReference>